<evidence type="ECO:0000256" key="8">
    <source>
        <dbReference type="ARBA" id="ARBA00022946"/>
    </source>
</evidence>
<dbReference type="SUPFAM" id="SSF54637">
    <property type="entry name" value="Thioesterase/thiol ester dehydrase-isomerase"/>
    <property type="match status" value="2"/>
</dbReference>
<feature type="region of interest" description="Disordered" evidence="12">
    <location>
        <begin position="458"/>
        <end position="479"/>
    </location>
</feature>
<dbReference type="EC" id="3.1.2.-" evidence="11"/>
<comment type="function">
    <text evidence="11">Plays an essential role in chain termination during de novo fatty acid synthesis.</text>
</comment>
<evidence type="ECO:0000256" key="3">
    <source>
        <dbReference type="ARBA" id="ARBA00022516"/>
    </source>
</evidence>
<keyword evidence="8" id="KW-0809">Transit peptide</keyword>
<dbReference type="AlphaFoldDB" id="A0A5J9VEA9"/>
<evidence type="ECO:0000313" key="15">
    <source>
        <dbReference type="EMBL" id="TVU33757.1"/>
    </source>
</evidence>
<keyword evidence="7 11" id="KW-0276">Fatty acid metabolism</keyword>
<organism evidence="15 16">
    <name type="scientific">Eragrostis curvula</name>
    <name type="common">weeping love grass</name>
    <dbReference type="NCBI Taxonomy" id="38414"/>
    <lineage>
        <taxon>Eukaryota</taxon>
        <taxon>Viridiplantae</taxon>
        <taxon>Streptophyta</taxon>
        <taxon>Embryophyta</taxon>
        <taxon>Tracheophyta</taxon>
        <taxon>Spermatophyta</taxon>
        <taxon>Magnoliopsida</taxon>
        <taxon>Liliopsida</taxon>
        <taxon>Poales</taxon>
        <taxon>Poaceae</taxon>
        <taxon>PACMAD clade</taxon>
        <taxon>Chloridoideae</taxon>
        <taxon>Eragrostideae</taxon>
        <taxon>Eragrostidinae</taxon>
        <taxon>Eragrostis</taxon>
    </lineage>
</organism>
<keyword evidence="10 11" id="KW-0275">Fatty acid biosynthesis</keyword>
<evidence type="ECO:0000256" key="10">
    <source>
        <dbReference type="ARBA" id="ARBA00023160"/>
    </source>
</evidence>
<dbReference type="InterPro" id="IPR045023">
    <property type="entry name" value="FATA/B"/>
</dbReference>
<dbReference type="FunFam" id="3.10.129.10:FF:000014">
    <property type="entry name" value="Acyl-[acyl-carrier-protein] hydrolase"/>
    <property type="match status" value="1"/>
</dbReference>
<evidence type="ECO:0000259" key="13">
    <source>
        <dbReference type="Pfam" id="PF01643"/>
    </source>
</evidence>
<evidence type="ECO:0000256" key="2">
    <source>
        <dbReference type="ARBA" id="ARBA00006500"/>
    </source>
</evidence>
<keyword evidence="4 11" id="KW-0150">Chloroplast</keyword>
<evidence type="ECO:0000256" key="5">
    <source>
        <dbReference type="ARBA" id="ARBA00022640"/>
    </source>
</evidence>
<dbReference type="InterPro" id="IPR002864">
    <property type="entry name" value="Acyl-ACP_thioesterase_NHD"/>
</dbReference>
<dbReference type="PANTHER" id="PTHR31727:SF10">
    <property type="entry name" value="ACYL-[ACYL-CARRIER-PROTEIN] HYDROLASE"/>
    <property type="match status" value="1"/>
</dbReference>
<dbReference type="Proteomes" id="UP000324897">
    <property type="component" value="Unassembled WGS sequence"/>
</dbReference>
<keyword evidence="3 11" id="KW-0444">Lipid biosynthesis</keyword>
<dbReference type="OrthoDB" id="618395at2759"/>
<feature type="domain" description="Acyl-ACP thioesterase-like C-terminal" evidence="14">
    <location>
        <begin position="266"/>
        <end position="337"/>
    </location>
</feature>
<dbReference type="GO" id="GO:0000036">
    <property type="term" value="F:acyl carrier activity"/>
    <property type="evidence" value="ECO:0007669"/>
    <property type="project" value="TreeGrafter"/>
</dbReference>
<dbReference type="Pfam" id="PF20791">
    <property type="entry name" value="Acyl-ACP_TE_C"/>
    <property type="match status" value="1"/>
</dbReference>
<evidence type="ECO:0000256" key="4">
    <source>
        <dbReference type="ARBA" id="ARBA00022528"/>
    </source>
</evidence>
<feature type="non-terminal residue" evidence="15">
    <location>
        <position position="1"/>
    </location>
</feature>
<dbReference type="PANTHER" id="PTHR31727">
    <property type="entry name" value="OLEOYL-ACYL CARRIER PROTEIN THIOESTERASE 1, CHLOROPLASTIC"/>
    <property type="match status" value="1"/>
</dbReference>
<keyword evidence="5 11" id="KW-0934">Plastid</keyword>
<evidence type="ECO:0000256" key="9">
    <source>
        <dbReference type="ARBA" id="ARBA00023098"/>
    </source>
</evidence>
<comment type="caution">
    <text evidence="15">The sequence shown here is derived from an EMBL/GenBank/DDBJ whole genome shotgun (WGS) entry which is preliminary data.</text>
</comment>
<keyword evidence="6 11" id="KW-0378">Hydrolase</keyword>
<feature type="domain" description="Acyl-ACP thioesterase N-terminal hotdog" evidence="13">
    <location>
        <begin position="98"/>
        <end position="241"/>
    </location>
</feature>
<reference evidence="15 16" key="1">
    <citation type="journal article" date="2019" name="Sci. Rep.">
        <title>A high-quality genome of Eragrostis curvula grass provides insights into Poaceae evolution and supports new strategies to enhance forage quality.</title>
        <authorList>
            <person name="Carballo J."/>
            <person name="Santos B.A.C.M."/>
            <person name="Zappacosta D."/>
            <person name="Garbus I."/>
            <person name="Selva J.P."/>
            <person name="Gallo C.A."/>
            <person name="Diaz A."/>
            <person name="Albertini E."/>
            <person name="Caccamo M."/>
            <person name="Echenique V."/>
        </authorList>
    </citation>
    <scope>NUCLEOTIDE SEQUENCE [LARGE SCALE GENOMIC DNA]</scope>
    <source>
        <strain evidence="16">cv. Victoria</strain>
        <tissue evidence="15">Leaf</tissue>
    </source>
</reference>
<proteinExistence type="inferred from homology"/>
<evidence type="ECO:0000313" key="16">
    <source>
        <dbReference type="Proteomes" id="UP000324897"/>
    </source>
</evidence>
<dbReference type="GO" id="GO:0016297">
    <property type="term" value="F:fatty acyl-[ACP] hydrolase activity"/>
    <property type="evidence" value="ECO:0007669"/>
    <property type="project" value="InterPro"/>
</dbReference>
<evidence type="ECO:0000256" key="7">
    <source>
        <dbReference type="ARBA" id="ARBA00022832"/>
    </source>
</evidence>
<evidence type="ECO:0000256" key="11">
    <source>
        <dbReference type="RuleBase" id="RU363096"/>
    </source>
</evidence>
<protein>
    <recommendedName>
        <fullName evidence="11">Acyl-[acyl-carrier-protein] hydrolase</fullName>
        <ecNumber evidence="11">3.1.2.-</ecNumber>
    </recommendedName>
</protein>
<dbReference type="InterPro" id="IPR029069">
    <property type="entry name" value="HotDog_dom_sf"/>
</dbReference>
<accession>A0A5J9VEA9</accession>
<dbReference type="GO" id="GO:0009507">
    <property type="term" value="C:chloroplast"/>
    <property type="evidence" value="ECO:0007669"/>
    <property type="project" value="UniProtKB-SubCell"/>
</dbReference>
<evidence type="ECO:0000256" key="12">
    <source>
        <dbReference type="SAM" id="MobiDB-lite"/>
    </source>
</evidence>
<evidence type="ECO:0000256" key="6">
    <source>
        <dbReference type="ARBA" id="ARBA00022801"/>
    </source>
</evidence>
<comment type="subcellular location">
    <subcellularLocation>
        <location evidence="1 11">Plastid</location>
        <location evidence="1 11">Chloroplast</location>
    </subcellularLocation>
</comment>
<dbReference type="CDD" id="cd00586">
    <property type="entry name" value="4HBT"/>
    <property type="match status" value="1"/>
</dbReference>
<dbReference type="Pfam" id="PF01643">
    <property type="entry name" value="Acyl-ACP_TE"/>
    <property type="match status" value="1"/>
</dbReference>
<name>A0A5J9VEA9_9POAL</name>
<evidence type="ECO:0000259" key="14">
    <source>
        <dbReference type="Pfam" id="PF20791"/>
    </source>
</evidence>
<dbReference type="InterPro" id="IPR049427">
    <property type="entry name" value="Acyl-ACP_TE_C"/>
</dbReference>
<gene>
    <name evidence="15" type="ORF">EJB05_15562</name>
</gene>
<sequence>MATSATSCTVYRSRALIRCEGHGQLRNSGNNAVRVNGAAHRAPLQVGTALETSINMSLAELRSAPVLAPLLTSGGRQNIPTEKQTVDPFRQALIEGGVRYQQTLVVRSYEVGPDKTATLETVLNLLQETALNHVWMSGLLGDGFGATHGMIKNNLIWVVSRMHVKVDQYPIWGEVLDIDTWVGSSGKNGMRRDWLIRGRNSGDILVRATRQASCCRILLTWVMMNKVTRRLSKMPEEVRGEISPWFIDRHAIQEEATEKIVKLNSNAEYVDSDLKPKRSDLDMNHHVNNVKYVRWMLETLPDHFLQQYQLSSIILEYRKECGSSDVVQSICEPDKDSVPPEENVSMVTGPSLLPQIINAHHSLAGALQQWPTKYTHLLQLKAGDNTYEEIVRGRTTWKKKSCQAATTSTPPSCCRLGSSLLSLPPRILSPSSPSPSLTVATLFLLSVVQLEAVHEDLNRSKSSNGGDEDAGGDGSGTRR</sequence>
<comment type="similarity">
    <text evidence="2 11">Belongs to the acyl-ACP thioesterase family.</text>
</comment>
<dbReference type="Gramene" id="TVU33757">
    <property type="protein sequence ID" value="TVU33757"/>
    <property type="gene ID" value="EJB05_15562"/>
</dbReference>
<keyword evidence="16" id="KW-1185">Reference proteome</keyword>
<dbReference type="EMBL" id="RWGY01000009">
    <property type="protein sequence ID" value="TVU33757.1"/>
    <property type="molecule type" value="Genomic_DNA"/>
</dbReference>
<dbReference type="Gene3D" id="3.10.129.10">
    <property type="entry name" value="Hotdog Thioesterase"/>
    <property type="match status" value="1"/>
</dbReference>
<keyword evidence="9 11" id="KW-0443">Lipid metabolism</keyword>
<evidence type="ECO:0000256" key="1">
    <source>
        <dbReference type="ARBA" id="ARBA00004229"/>
    </source>
</evidence>